<gene>
    <name evidence="3" type="ORF">FCIRC_13609</name>
</gene>
<dbReference type="Proteomes" id="UP000572754">
    <property type="component" value="Unassembled WGS sequence"/>
</dbReference>
<keyword evidence="1" id="KW-0677">Repeat</keyword>
<proteinExistence type="predicted"/>
<dbReference type="SUPFAM" id="SSF52540">
    <property type="entry name" value="P-loop containing nucleoside triphosphate hydrolases"/>
    <property type="match status" value="1"/>
</dbReference>
<reference evidence="3 4" key="2">
    <citation type="submission" date="2020-05" db="EMBL/GenBank/DDBJ databases">
        <title>Identification and distribution of gene clusters putatively required for synthesis of sphingolipid metabolism inhibitors in phylogenetically diverse species of the filamentous fungus Fusarium.</title>
        <authorList>
            <person name="Kim H.-S."/>
            <person name="Busman M."/>
            <person name="Brown D.W."/>
            <person name="Divon H."/>
            <person name="Uhlig S."/>
            <person name="Proctor R.H."/>
        </authorList>
    </citation>
    <scope>NUCLEOTIDE SEQUENCE [LARGE SCALE GENOMIC DNA]</scope>
    <source>
        <strain evidence="3 4">NRRL 25331</strain>
    </source>
</reference>
<sequence length="965" mass="111952">MVSIAKKLQDTATGELDDHKRLRDVVSALERGIATLTERRKNQALLPPEEKSMLQVAEQCQDIGKQIFHLLDRYQTGPRSQFDHEPPLSAKRIAGRLSTKKTIKVTLRILWDKPEAEGLRKAFEICTSQLSIHLMLVSRSDILKEIDVVFAKYCEKSLTDIESILNTLEATFGNLSKKSDHIIKQTKSMTSKLDQVVDNQLRGIDHIIELQKRFEASHPAVDDSRCRQILEAIAFQDIRMRSHEIGKVELAEQTFEWMVKDEMVPPTHQHLKQPFRNWLEKGEGIFHITGKPGSGKSTMMNFLANHPETRSQLNKWARNGNSIVMASVFLWDLGSAEQKNMDGMYRTLLHTILSKHRELIPQIFGDHWNTLSEELSMSQPPLEINRNEIKTALEELITDSTRGYQYCFFIDGLDEFNDDNMPNYSLASQLDRWVDHQGIKICVSSREHAPWTPYFAKFPRLRIHLTTEQDIRRMIDKYLFDDRHLKTFDPTESEKFVSRFVHKADGVFIWVKLVLHELEAELNSEVSLDALYQVLDTFPKKLETFYDRILRKVDKPEAWAVLDVLVETAKWDFRSLFTICHHSLLSGLTSNPDAYQGTSGDTPWREDPTAETQALVDNFRKRVPLLFRGMVDVIPGGNFRDNPALDWLTFSHRSIYEYLSTIQRRERLRSRVDTQIMIVKCLIEHVNRYRVSSVDLSLVLGNLLSQIQHTHNDSILQVLGLLDETLLYRHIEAFKDLFLDFHSSPNYIPRGKEQIPMVFFQSCEQGFLPYLRWTIRNSPFWRNNEWFRATAIAILSSTGDAIYHQSTAESLQILLSDGYGPNFWYAHPSFSLPISPWTRFLFYFIAKSAIKFLAYNPMWPVVRTFIENNADLDLVFRWTIQKTSGPPRRFYVNDVKVERRASLGSQHSETDTFFFKRKKFLVSRDFSYKFPRGGSVREVLVHFVPTDLLPFVDNLNRSPGAPIVE</sequence>
<comment type="caution">
    <text evidence="3">The sequence shown here is derived from an EMBL/GenBank/DDBJ whole genome shotgun (WGS) entry which is preliminary data.</text>
</comment>
<evidence type="ECO:0000313" key="4">
    <source>
        <dbReference type="Proteomes" id="UP000572754"/>
    </source>
</evidence>
<dbReference type="AlphaFoldDB" id="A0A8H5SMV4"/>
<dbReference type="EMBL" id="JAAQPE010000741">
    <property type="protein sequence ID" value="KAF5656529.1"/>
    <property type="molecule type" value="Genomic_DNA"/>
</dbReference>
<evidence type="ECO:0000256" key="1">
    <source>
        <dbReference type="ARBA" id="ARBA00022737"/>
    </source>
</evidence>
<keyword evidence="4" id="KW-1185">Reference proteome</keyword>
<evidence type="ECO:0000259" key="2">
    <source>
        <dbReference type="Pfam" id="PF24883"/>
    </source>
</evidence>
<organism evidence="3 4">
    <name type="scientific">Fusarium circinatum</name>
    <name type="common">Pitch canker fungus</name>
    <name type="synonym">Gibberella circinata</name>
    <dbReference type="NCBI Taxonomy" id="48490"/>
    <lineage>
        <taxon>Eukaryota</taxon>
        <taxon>Fungi</taxon>
        <taxon>Dikarya</taxon>
        <taxon>Ascomycota</taxon>
        <taxon>Pezizomycotina</taxon>
        <taxon>Sordariomycetes</taxon>
        <taxon>Hypocreomycetidae</taxon>
        <taxon>Hypocreales</taxon>
        <taxon>Nectriaceae</taxon>
        <taxon>Fusarium</taxon>
        <taxon>Fusarium fujikuroi species complex</taxon>
    </lineage>
</organism>
<evidence type="ECO:0000313" key="3">
    <source>
        <dbReference type="EMBL" id="KAF5656529.1"/>
    </source>
</evidence>
<name>A0A8H5SMV4_FUSCI</name>
<accession>A0A8H5SMV4</accession>
<reference evidence="4" key="1">
    <citation type="journal article" date="2020" name="BMC Genomics">
        <title>Correction to: Identification and distribution of gene clusters required for synthesis of sphingolipid metabolism inhibitors in diverse species of the filamentous fungus Fusarium.</title>
        <authorList>
            <person name="Kim H.S."/>
            <person name="Lohmar J.M."/>
            <person name="Busman M."/>
            <person name="Brown D.W."/>
            <person name="Naumann T.A."/>
            <person name="Divon H.H."/>
            <person name="Lysoe E."/>
            <person name="Uhlig S."/>
            <person name="Proctor R.H."/>
        </authorList>
    </citation>
    <scope>NUCLEOTIDE SEQUENCE [LARGE SCALE GENOMIC DNA]</scope>
    <source>
        <strain evidence="4">NRRL 25331</strain>
    </source>
</reference>
<dbReference type="PANTHER" id="PTHR10039:SF5">
    <property type="entry name" value="NACHT DOMAIN-CONTAINING PROTEIN"/>
    <property type="match status" value="1"/>
</dbReference>
<dbReference type="InterPro" id="IPR056884">
    <property type="entry name" value="NPHP3-like_N"/>
</dbReference>
<dbReference type="PANTHER" id="PTHR10039">
    <property type="entry name" value="AMELOGENIN"/>
    <property type="match status" value="1"/>
</dbReference>
<protein>
    <submittedName>
        <fullName evidence="3">P-loop containing protein</fullName>
    </submittedName>
</protein>
<feature type="domain" description="Nephrocystin 3-like N-terminal" evidence="2">
    <location>
        <begin position="273"/>
        <end position="446"/>
    </location>
</feature>
<dbReference type="Gene3D" id="3.40.50.300">
    <property type="entry name" value="P-loop containing nucleotide triphosphate hydrolases"/>
    <property type="match status" value="1"/>
</dbReference>
<dbReference type="Pfam" id="PF24883">
    <property type="entry name" value="NPHP3_N"/>
    <property type="match status" value="1"/>
</dbReference>
<dbReference type="InterPro" id="IPR027417">
    <property type="entry name" value="P-loop_NTPase"/>
</dbReference>